<keyword evidence="1" id="KW-0805">Transcription regulation</keyword>
<evidence type="ECO:0000256" key="2">
    <source>
        <dbReference type="ARBA" id="ARBA00023125"/>
    </source>
</evidence>
<dbReference type="EMBL" id="BAAAUV010000006">
    <property type="protein sequence ID" value="GAA3209799.1"/>
    <property type="molecule type" value="Genomic_DNA"/>
</dbReference>
<keyword evidence="3" id="KW-0804">Transcription</keyword>
<feature type="DNA-binding region" description="H-T-H motif" evidence="4">
    <location>
        <begin position="39"/>
        <end position="58"/>
    </location>
</feature>
<organism evidence="6 7">
    <name type="scientific">Actinocorallia longicatena</name>
    <dbReference type="NCBI Taxonomy" id="111803"/>
    <lineage>
        <taxon>Bacteria</taxon>
        <taxon>Bacillati</taxon>
        <taxon>Actinomycetota</taxon>
        <taxon>Actinomycetes</taxon>
        <taxon>Streptosporangiales</taxon>
        <taxon>Thermomonosporaceae</taxon>
        <taxon>Actinocorallia</taxon>
    </lineage>
</organism>
<keyword evidence="7" id="KW-1185">Reference proteome</keyword>
<dbReference type="PANTHER" id="PTHR30055">
    <property type="entry name" value="HTH-TYPE TRANSCRIPTIONAL REGULATOR RUTR"/>
    <property type="match status" value="1"/>
</dbReference>
<reference evidence="7" key="1">
    <citation type="journal article" date="2019" name="Int. J. Syst. Evol. Microbiol.">
        <title>The Global Catalogue of Microorganisms (GCM) 10K type strain sequencing project: providing services to taxonomists for standard genome sequencing and annotation.</title>
        <authorList>
            <consortium name="The Broad Institute Genomics Platform"/>
            <consortium name="The Broad Institute Genome Sequencing Center for Infectious Disease"/>
            <person name="Wu L."/>
            <person name="Ma J."/>
        </authorList>
    </citation>
    <scope>NUCLEOTIDE SEQUENCE [LARGE SCALE GENOMIC DNA]</scope>
    <source>
        <strain evidence="7">JCM 9377</strain>
    </source>
</reference>
<evidence type="ECO:0000256" key="1">
    <source>
        <dbReference type="ARBA" id="ARBA00023015"/>
    </source>
</evidence>
<sequence>MSQRSLREQRREQRRALSRDQILDVAEQVFARKGYHEASLREIAELAEYSVGAVYGFFTGKEDLYQAIFLRRRADFVPGMSEIIGSGLPADQQLLALAEWQVEFFRIHPEFGRLVLRGGAIVTPLADPAEGSHLLDDFRRSLDVQADLFRRGRNEGVLREGDPQLLARMFSGLVSAFQATELATAGPDRAPMPLAILLESVSAAFIVQPAR</sequence>
<dbReference type="InterPro" id="IPR050109">
    <property type="entry name" value="HTH-type_TetR-like_transc_reg"/>
</dbReference>
<evidence type="ECO:0000259" key="5">
    <source>
        <dbReference type="PROSITE" id="PS50977"/>
    </source>
</evidence>
<dbReference type="SUPFAM" id="SSF46689">
    <property type="entry name" value="Homeodomain-like"/>
    <property type="match status" value="1"/>
</dbReference>
<dbReference type="PANTHER" id="PTHR30055:SF234">
    <property type="entry name" value="HTH-TYPE TRANSCRIPTIONAL REGULATOR BETI"/>
    <property type="match status" value="1"/>
</dbReference>
<evidence type="ECO:0000313" key="6">
    <source>
        <dbReference type="EMBL" id="GAA3209799.1"/>
    </source>
</evidence>
<feature type="domain" description="HTH tetR-type" evidence="5">
    <location>
        <begin position="16"/>
        <end position="76"/>
    </location>
</feature>
<evidence type="ECO:0000256" key="3">
    <source>
        <dbReference type="ARBA" id="ARBA00023163"/>
    </source>
</evidence>
<evidence type="ECO:0000313" key="7">
    <source>
        <dbReference type="Proteomes" id="UP001501237"/>
    </source>
</evidence>
<evidence type="ECO:0000256" key="4">
    <source>
        <dbReference type="PROSITE-ProRule" id="PRU00335"/>
    </source>
</evidence>
<dbReference type="Gene3D" id="1.10.357.10">
    <property type="entry name" value="Tetracycline Repressor, domain 2"/>
    <property type="match status" value="1"/>
</dbReference>
<name>A0ABP6Q8K0_9ACTN</name>
<dbReference type="PRINTS" id="PR00455">
    <property type="entry name" value="HTHTETR"/>
</dbReference>
<dbReference type="PROSITE" id="PS50977">
    <property type="entry name" value="HTH_TETR_2"/>
    <property type="match status" value="1"/>
</dbReference>
<dbReference type="InterPro" id="IPR036271">
    <property type="entry name" value="Tet_transcr_reg_TetR-rel_C_sf"/>
</dbReference>
<comment type="caution">
    <text evidence="6">The sequence shown here is derived from an EMBL/GenBank/DDBJ whole genome shotgun (WGS) entry which is preliminary data.</text>
</comment>
<protein>
    <submittedName>
        <fullName evidence="6">TetR family transcriptional regulator</fullName>
    </submittedName>
</protein>
<dbReference type="Pfam" id="PF00440">
    <property type="entry name" value="TetR_N"/>
    <property type="match status" value="1"/>
</dbReference>
<keyword evidence="2 4" id="KW-0238">DNA-binding</keyword>
<dbReference type="InterPro" id="IPR009057">
    <property type="entry name" value="Homeodomain-like_sf"/>
</dbReference>
<dbReference type="SUPFAM" id="SSF48498">
    <property type="entry name" value="Tetracyclin repressor-like, C-terminal domain"/>
    <property type="match status" value="1"/>
</dbReference>
<proteinExistence type="predicted"/>
<dbReference type="InterPro" id="IPR001647">
    <property type="entry name" value="HTH_TetR"/>
</dbReference>
<accession>A0ABP6Q8K0</accession>
<gene>
    <name evidence="6" type="ORF">GCM10010468_27390</name>
</gene>
<dbReference type="RefSeq" id="WP_344827352.1">
    <property type="nucleotide sequence ID" value="NZ_BAAAUV010000006.1"/>
</dbReference>
<dbReference type="Proteomes" id="UP001501237">
    <property type="component" value="Unassembled WGS sequence"/>
</dbReference>
<dbReference type="Gene3D" id="1.10.10.60">
    <property type="entry name" value="Homeodomain-like"/>
    <property type="match status" value="1"/>
</dbReference>